<keyword evidence="3" id="KW-1185">Reference proteome</keyword>
<evidence type="ECO:0000256" key="1">
    <source>
        <dbReference type="SAM" id="MobiDB-lite"/>
    </source>
</evidence>
<organism evidence="2 3">
    <name type="scientific">Nepenthes gracilis</name>
    <name type="common">Slender pitcher plant</name>
    <dbReference type="NCBI Taxonomy" id="150966"/>
    <lineage>
        <taxon>Eukaryota</taxon>
        <taxon>Viridiplantae</taxon>
        <taxon>Streptophyta</taxon>
        <taxon>Embryophyta</taxon>
        <taxon>Tracheophyta</taxon>
        <taxon>Spermatophyta</taxon>
        <taxon>Magnoliopsida</taxon>
        <taxon>eudicotyledons</taxon>
        <taxon>Gunneridae</taxon>
        <taxon>Pentapetalae</taxon>
        <taxon>Caryophyllales</taxon>
        <taxon>Nepenthaceae</taxon>
        <taxon>Nepenthes</taxon>
    </lineage>
</organism>
<proteinExistence type="predicted"/>
<evidence type="ECO:0000313" key="2">
    <source>
        <dbReference type="EMBL" id="GMH30864.1"/>
    </source>
</evidence>
<sequence>MSPTSFPTTEDKTSMVPMDLHNPTNLGDAPALCENAEFRKSLTQAHDSVIIAGKLLVDAKTVKSYVALLSSDGRGANLGNLSCVQIEAELQRGSLIKQGGNVEKHRIVADHKTVSYTDILKGERVDCKSPSQEMFELNLGGEQYDATRPGSSQADVIVAADLIGRCCVNQMKTAAMGQNAHGVIQTGPMLQVSSSKPLQSSVKKPKKPIPHSPVFGTRPMPRFQMRYLLMILNCQFLLTGEQGLTAIFHFRMRLIKWMLLHGQTM</sequence>
<dbReference type="Proteomes" id="UP001279734">
    <property type="component" value="Unassembled WGS sequence"/>
</dbReference>
<dbReference type="EMBL" id="BSYO01000039">
    <property type="protein sequence ID" value="GMH30864.1"/>
    <property type="molecule type" value="Genomic_DNA"/>
</dbReference>
<feature type="region of interest" description="Disordered" evidence="1">
    <location>
        <begin position="1"/>
        <end position="21"/>
    </location>
</feature>
<evidence type="ECO:0000313" key="3">
    <source>
        <dbReference type="Proteomes" id="UP001279734"/>
    </source>
</evidence>
<reference evidence="2" key="1">
    <citation type="submission" date="2023-05" db="EMBL/GenBank/DDBJ databases">
        <title>Nepenthes gracilis genome sequencing.</title>
        <authorList>
            <person name="Fukushima K."/>
        </authorList>
    </citation>
    <scope>NUCLEOTIDE SEQUENCE</scope>
    <source>
        <strain evidence="2">SING2019-196</strain>
    </source>
</reference>
<protein>
    <submittedName>
        <fullName evidence="2">Uncharacterized protein</fullName>
    </submittedName>
</protein>
<name>A0AAD3TKH4_NEPGR</name>
<gene>
    <name evidence="2" type="ORF">Nepgr_032707</name>
</gene>
<comment type="caution">
    <text evidence="2">The sequence shown here is derived from an EMBL/GenBank/DDBJ whole genome shotgun (WGS) entry which is preliminary data.</text>
</comment>
<accession>A0AAD3TKH4</accession>
<dbReference type="AlphaFoldDB" id="A0AAD3TKH4"/>